<proteinExistence type="predicted"/>
<feature type="domain" description="Aminotransferase-like plant mobile" evidence="2">
    <location>
        <begin position="4"/>
        <end position="61"/>
    </location>
</feature>
<evidence type="ECO:0000313" key="4">
    <source>
        <dbReference type="Proteomes" id="UP001289374"/>
    </source>
</evidence>
<evidence type="ECO:0000313" key="3">
    <source>
        <dbReference type="EMBL" id="KAK4384195.1"/>
    </source>
</evidence>
<dbReference type="Pfam" id="PF10536">
    <property type="entry name" value="PMD"/>
    <property type="match status" value="1"/>
</dbReference>
<evidence type="ECO:0000256" key="1">
    <source>
        <dbReference type="SAM" id="MobiDB-lite"/>
    </source>
</evidence>
<evidence type="ECO:0000259" key="2">
    <source>
        <dbReference type="Pfam" id="PF10536"/>
    </source>
</evidence>
<accession>A0AAE1T965</accession>
<comment type="caution">
    <text evidence="3">The sequence shown here is derived from an EMBL/GenBank/DDBJ whole genome shotgun (WGS) entry which is preliminary data.</text>
</comment>
<keyword evidence="4" id="KW-1185">Reference proteome</keyword>
<organism evidence="3 4">
    <name type="scientific">Sesamum angolense</name>
    <dbReference type="NCBI Taxonomy" id="2727404"/>
    <lineage>
        <taxon>Eukaryota</taxon>
        <taxon>Viridiplantae</taxon>
        <taxon>Streptophyta</taxon>
        <taxon>Embryophyta</taxon>
        <taxon>Tracheophyta</taxon>
        <taxon>Spermatophyta</taxon>
        <taxon>Magnoliopsida</taxon>
        <taxon>eudicotyledons</taxon>
        <taxon>Gunneridae</taxon>
        <taxon>Pentapetalae</taxon>
        <taxon>asterids</taxon>
        <taxon>lamiids</taxon>
        <taxon>Lamiales</taxon>
        <taxon>Pedaliaceae</taxon>
        <taxon>Sesamum</taxon>
    </lineage>
</organism>
<feature type="region of interest" description="Disordered" evidence="1">
    <location>
        <begin position="133"/>
        <end position="159"/>
    </location>
</feature>
<dbReference type="InterPro" id="IPR019557">
    <property type="entry name" value="AminoTfrase-like_pln_mobile"/>
</dbReference>
<reference evidence="3" key="1">
    <citation type="submission" date="2020-06" db="EMBL/GenBank/DDBJ databases">
        <authorList>
            <person name="Li T."/>
            <person name="Hu X."/>
            <person name="Zhang T."/>
            <person name="Song X."/>
            <person name="Zhang H."/>
            <person name="Dai N."/>
            <person name="Sheng W."/>
            <person name="Hou X."/>
            <person name="Wei L."/>
        </authorList>
    </citation>
    <scope>NUCLEOTIDE SEQUENCE</scope>
    <source>
        <strain evidence="3">K16</strain>
        <tissue evidence="3">Leaf</tissue>
    </source>
</reference>
<dbReference type="AlphaFoldDB" id="A0AAE1T965"/>
<reference evidence="3" key="2">
    <citation type="journal article" date="2024" name="Plant">
        <title>Genomic evolution and insights into agronomic trait innovations of Sesamum species.</title>
        <authorList>
            <person name="Miao H."/>
            <person name="Wang L."/>
            <person name="Qu L."/>
            <person name="Liu H."/>
            <person name="Sun Y."/>
            <person name="Le M."/>
            <person name="Wang Q."/>
            <person name="Wei S."/>
            <person name="Zheng Y."/>
            <person name="Lin W."/>
            <person name="Duan Y."/>
            <person name="Cao H."/>
            <person name="Xiong S."/>
            <person name="Wang X."/>
            <person name="Wei L."/>
            <person name="Li C."/>
            <person name="Ma Q."/>
            <person name="Ju M."/>
            <person name="Zhao R."/>
            <person name="Li G."/>
            <person name="Mu C."/>
            <person name="Tian Q."/>
            <person name="Mei H."/>
            <person name="Zhang T."/>
            <person name="Gao T."/>
            <person name="Zhang H."/>
        </authorList>
    </citation>
    <scope>NUCLEOTIDE SEQUENCE</scope>
    <source>
        <strain evidence="3">K16</strain>
    </source>
</reference>
<dbReference type="EMBL" id="JACGWL010000262">
    <property type="protein sequence ID" value="KAK4384195.1"/>
    <property type="molecule type" value="Genomic_DNA"/>
</dbReference>
<sequence length="485" mass="53967">MCHDSSGNLVSLLYLAKLEDIVEVRYYSWGSVVLTFLYRELCNASIKGKVAIGGALQLLQVIRDTLDEMPTDQTCGKRYESGDSPILQIVTEQVNTLEALCQSTPIDIEGYRQLGAQLADEVQIIKKAITHQPQQIATSSDTTPTTSQRQRRSYSRMSIDSIERGDVGMNIAGPSIAYTSQNYYVPQPPQDYYVPQPSQDDWFQSTSYMPSHVKAYSSHVDFDLGLVINQPYAPGYNILPVPFPSFSAYRNNIESSSAASSSRLHINSGGDDNNEQNEPIQNMGEEIRRSRCGASKEVADSRVADNLMQFLMGLNDSFDHVRNQILMMEPLPNVTKAYSVVLRVEKQREMVGLHHICAMWAYIAVVSIEGVKLELSSHPDSENLWFEVNFHDSQLRYKRGSHELLASYSTWYNGVQTVVALVVMVVYPTVWERPMNFSASCADNPAIAGSTCVVSVEGVVGVICINGGEEDWDGHDHVSKGAVHQ</sequence>
<protein>
    <recommendedName>
        <fullName evidence="2">Aminotransferase-like plant mobile domain-containing protein</fullName>
    </recommendedName>
</protein>
<dbReference type="PANTHER" id="PTHR34222:SF99">
    <property type="entry name" value="PROTEIN, PUTATIVE-RELATED"/>
    <property type="match status" value="1"/>
</dbReference>
<feature type="compositionally biased region" description="Low complexity" evidence="1">
    <location>
        <begin position="138"/>
        <end position="148"/>
    </location>
</feature>
<dbReference type="PANTHER" id="PTHR34222">
    <property type="entry name" value="GAG_PRE-INTEGRS DOMAIN-CONTAINING PROTEIN"/>
    <property type="match status" value="1"/>
</dbReference>
<dbReference type="Proteomes" id="UP001289374">
    <property type="component" value="Unassembled WGS sequence"/>
</dbReference>
<feature type="region of interest" description="Disordered" evidence="1">
    <location>
        <begin position="260"/>
        <end position="279"/>
    </location>
</feature>
<name>A0AAE1T965_9LAMI</name>
<gene>
    <name evidence="3" type="ORF">Sango_3082800</name>
</gene>